<evidence type="ECO:0000256" key="14">
    <source>
        <dbReference type="ARBA" id="ARBA00032471"/>
    </source>
</evidence>
<evidence type="ECO:0000256" key="1">
    <source>
        <dbReference type="ARBA" id="ARBA00004123"/>
    </source>
</evidence>
<proteinExistence type="inferred from homology"/>
<feature type="compositionally biased region" description="Basic and acidic residues" evidence="15">
    <location>
        <begin position="263"/>
        <end position="285"/>
    </location>
</feature>
<dbReference type="Pfam" id="PF25576">
    <property type="entry name" value="TPR_RNF123"/>
    <property type="match status" value="1"/>
</dbReference>
<dbReference type="PANTHER" id="PTHR13363">
    <property type="entry name" value="RING FINGER AND SRY DOMAIN-CONTAINING"/>
    <property type="match status" value="1"/>
</dbReference>
<evidence type="ECO:0000256" key="13">
    <source>
        <dbReference type="ARBA" id="ARBA00023242"/>
    </source>
</evidence>
<feature type="region of interest" description="Disordered" evidence="15">
    <location>
        <begin position="1254"/>
        <end position="1281"/>
    </location>
</feature>
<feature type="region of interest" description="Disordered" evidence="15">
    <location>
        <begin position="388"/>
        <end position="427"/>
    </location>
</feature>
<dbReference type="Gene3D" id="1.10.10.60">
    <property type="entry name" value="Homeodomain-like"/>
    <property type="match status" value="1"/>
</dbReference>
<evidence type="ECO:0000256" key="9">
    <source>
        <dbReference type="ARBA" id="ARBA00022895"/>
    </source>
</evidence>
<keyword evidence="6" id="KW-0479">Metal-binding</keyword>
<dbReference type="SUPFAM" id="SSF46689">
    <property type="entry name" value="Homeodomain-like"/>
    <property type="match status" value="1"/>
</dbReference>
<evidence type="ECO:0000256" key="11">
    <source>
        <dbReference type="ARBA" id="ARBA00023159"/>
    </source>
</evidence>
<dbReference type="CDD" id="cd11655">
    <property type="entry name" value="rap1_myb-like"/>
    <property type="match status" value="1"/>
</dbReference>
<keyword evidence="11" id="KW-0010">Activator</keyword>
<feature type="region of interest" description="Disordered" evidence="15">
    <location>
        <begin position="235"/>
        <end position="373"/>
    </location>
</feature>
<dbReference type="GO" id="GO:0000781">
    <property type="term" value="C:chromosome, telomeric region"/>
    <property type="evidence" value="ECO:0007669"/>
    <property type="project" value="UniProtKB-SubCell"/>
</dbReference>
<dbReference type="Proteomes" id="UP001239994">
    <property type="component" value="Unassembled WGS sequence"/>
</dbReference>
<dbReference type="PROSITE" id="PS50188">
    <property type="entry name" value="B302_SPRY"/>
    <property type="match status" value="1"/>
</dbReference>
<dbReference type="InterPro" id="IPR015010">
    <property type="entry name" value="TERF2IP_Myb"/>
</dbReference>
<keyword evidence="8" id="KW-0862">Zinc</keyword>
<evidence type="ECO:0000256" key="5">
    <source>
        <dbReference type="ARBA" id="ARBA00022454"/>
    </source>
</evidence>
<keyword evidence="12" id="KW-0804">Transcription</keyword>
<organism evidence="17 18">
    <name type="scientific">Electrophorus voltai</name>
    <dbReference type="NCBI Taxonomy" id="2609070"/>
    <lineage>
        <taxon>Eukaryota</taxon>
        <taxon>Metazoa</taxon>
        <taxon>Chordata</taxon>
        <taxon>Craniata</taxon>
        <taxon>Vertebrata</taxon>
        <taxon>Euteleostomi</taxon>
        <taxon>Actinopterygii</taxon>
        <taxon>Neopterygii</taxon>
        <taxon>Teleostei</taxon>
        <taxon>Ostariophysi</taxon>
        <taxon>Gymnotiformes</taxon>
        <taxon>Gymnotoidei</taxon>
        <taxon>Gymnotidae</taxon>
        <taxon>Electrophorus</taxon>
    </lineage>
</organism>
<comment type="caution">
    <text evidence="17">The sequence shown here is derived from an EMBL/GenBank/DDBJ whole genome shotgun (WGS) entry which is preliminary data.</text>
</comment>
<feature type="compositionally biased region" description="Acidic residues" evidence="15">
    <location>
        <begin position="287"/>
        <end position="300"/>
    </location>
</feature>
<dbReference type="Gene3D" id="1.10.10.2170">
    <property type="match status" value="1"/>
</dbReference>
<evidence type="ECO:0000313" key="18">
    <source>
        <dbReference type="Proteomes" id="UP001239994"/>
    </source>
</evidence>
<dbReference type="GO" id="GO:0008270">
    <property type="term" value="F:zinc ion binding"/>
    <property type="evidence" value="ECO:0007669"/>
    <property type="project" value="UniProtKB-KW"/>
</dbReference>
<dbReference type="GO" id="GO:0051603">
    <property type="term" value="P:proteolysis involved in protein catabolic process"/>
    <property type="evidence" value="ECO:0007669"/>
    <property type="project" value="TreeGrafter"/>
</dbReference>
<keyword evidence="5" id="KW-0158">Chromosome</keyword>
<keyword evidence="7" id="KW-0863">Zinc-finger</keyword>
<dbReference type="InterPro" id="IPR057987">
    <property type="entry name" value="TPR_RNF123/RKP"/>
</dbReference>
<feature type="domain" description="B30.2/SPRY" evidence="16">
    <location>
        <begin position="544"/>
        <end position="757"/>
    </location>
</feature>
<dbReference type="InterPro" id="IPR043136">
    <property type="entry name" value="B30.2/SPRY_sf"/>
</dbReference>
<dbReference type="Pfam" id="PF08914">
    <property type="entry name" value="Myb_Rap1"/>
    <property type="match status" value="1"/>
</dbReference>
<reference evidence="17" key="1">
    <citation type="submission" date="2023-03" db="EMBL/GenBank/DDBJ databases">
        <title>Electrophorus voltai genome.</title>
        <authorList>
            <person name="Bian C."/>
        </authorList>
    </citation>
    <scope>NUCLEOTIDE SEQUENCE</scope>
    <source>
        <strain evidence="17">CB-2022</strain>
        <tissue evidence="17">Muscle</tissue>
    </source>
</reference>
<dbReference type="InterPro" id="IPR003877">
    <property type="entry name" value="SPRY_dom"/>
</dbReference>
<evidence type="ECO:0000259" key="16">
    <source>
        <dbReference type="PROSITE" id="PS50188"/>
    </source>
</evidence>
<evidence type="ECO:0000256" key="2">
    <source>
        <dbReference type="ARBA" id="ARBA00004574"/>
    </source>
</evidence>
<feature type="region of interest" description="Disordered" evidence="15">
    <location>
        <begin position="179"/>
        <end position="210"/>
    </location>
</feature>
<dbReference type="Pfam" id="PF16589">
    <property type="entry name" value="BRCT_2"/>
    <property type="match status" value="1"/>
</dbReference>
<dbReference type="InterPro" id="IPR036420">
    <property type="entry name" value="BRCT_dom_sf"/>
</dbReference>
<evidence type="ECO:0000256" key="3">
    <source>
        <dbReference type="ARBA" id="ARBA00010467"/>
    </source>
</evidence>
<protein>
    <recommendedName>
        <fullName evidence="4">Telomeric repeat-binding factor 2-interacting protein 1</fullName>
    </recommendedName>
    <alternativeName>
        <fullName evidence="14">Repressor/activator protein 1 homolog</fullName>
    </alternativeName>
</protein>
<evidence type="ECO:0000256" key="10">
    <source>
        <dbReference type="ARBA" id="ARBA00023015"/>
    </source>
</evidence>
<dbReference type="SMART" id="SM00449">
    <property type="entry name" value="SPRY"/>
    <property type="match status" value="1"/>
</dbReference>
<feature type="compositionally biased region" description="Basic and acidic residues" evidence="15">
    <location>
        <begin position="1255"/>
        <end position="1265"/>
    </location>
</feature>
<accession>A0AAD9E0F8</accession>
<dbReference type="GO" id="GO:0005737">
    <property type="term" value="C:cytoplasm"/>
    <property type="evidence" value="ECO:0007669"/>
    <property type="project" value="TreeGrafter"/>
</dbReference>
<dbReference type="EMBL" id="JAROKS010000011">
    <property type="protein sequence ID" value="KAK1799699.1"/>
    <property type="molecule type" value="Genomic_DNA"/>
</dbReference>
<name>A0AAD9E0F8_9TELE</name>
<dbReference type="InterPro" id="IPR045129">
    <property type="entry name" value="RNF123/RKP/RSPRY1"/>
</dbReference>
<evidence type="ECO:0000256" key="8">
    <source>
        <dbReference type="ARBA" id="ARBA00022833"/>
    </source>
</evidence>
<dbReference type="InterPro" id="IPR021661">
    <property type="entry name" value="Rap1_C"/>
</dbReference>
<dbReference type="InterPro" id="IPR038104">
    <property type="entry name" value="Rap1_C_sf"/>
</dbReference>
<evidence type="ECO:0000256" key="7">
    <source>
        <dbReference type="ARBA" id="ARBA00022771"/>
    </source>
</evidence>
<dbReference type="Pfam" id="PF00622">
    <property type="entry name" value="SPRY"/>
    <property type="match status" value="1"/>
</dbReference>
<dbReference type="Gene3D" id="2.60.120.920">
    <property type="match status" value="1"/>
</dbReference>
<dbReference type="GO" id="GO:0005654">
    <property type="term" value="C:nucleoplasm"/>
    <property type="evidence" value="ECO:0007669"/>
    <property type="project" value="UniProtKB-ARBA"/>
</dbReference>
<feature type="compositionally biased region" description="Basic and acidic residues" evidence="15">
    <location>
        <begin position="388"/>
        <end position="401"/>
    </location>
</feature>
<feature type="compositionally biased region" description="Basic and acidic residues" evidence="15">
    <location>
        <begin position="344"/>
        <end position="359"/>
    </location>
</feature>
<dbReference type="InterPro" id="IPR013320">
    <property type="entry name" value="ConA-like_dom_sf"/>
</dbReference>
<feature type="compositionally biased region" description="Basic and acidic residues" evidence="15">
    <location>
        <begin position="304"/>
        <end position="314"/>
    </location>
</feature>
<dbReference type="Pfam" id="PF11626">
    <property type="entry name" value="Rap1_C"/>
    <property type="match status" value="1"/>
</dbReference>
<keyword evidence="18" id="KW-1185">Reference proteome</keyword>
<evidence type="ECO:0000256" key="6">
    <source>
        <dbReference type="ARBA" id="ARBA00022723"/>
    </source>
</evidence>
<comment type="similarity">
    <text evidence="3">Belongs to the RAP1 family.</text>
</comment>
<dbReference type="PANTHER" id="PTHR13363:SF5">
    <property type="entry name" value="E3 UBIQUITIN-PROTEIN LIGASE RNF123"/>
    <property type="match status" value="1"/>
</dbReference>
<dbReference type="CDD" id="cd11653">
    <property type="entry name" value="rap1_RCT"/>
    <property type="match status" value="1"/>
</dbReference>
<dbReference type="InterPro" id="IPR001357">
    <property type="entry name" value="BRCT_dom"/>
</dbReference>
<evidence type="ECO:0000256" key="15">
    <source>
        <dbReference type="SAM" id="MobiDB-lite"/>
    </source>
</evidence>
<evidence type="ECO:0000256" key="12">
    <source>
        <dbReference type="ARBA" id="ARBA00023163"/>
    </source>
</evidence>
<evidence type="ECO:0000313" key="17">
    <source>
        <dbReference type="EMBL" id="KAK1799699.1"/>
    </source>
</evidence>
<dbReference type="Gene3D" id="3.40.50.10190">
    <property type="entry name" value="BRCT domain"/>
    <property type="match status" value="1"/>
</dbReference>
<dbReference type="InterPro" id="IPR009057">
    <property type="entry name" value="Homeodomain-like_sf"/>
</dbReference>
<dbReference type="SUPFAM" id="SSF49899">
    <property type="entry name" value="Concanavalin A-like lectins/glucanases"/>
    <property type="match status" value="1"/>
</dbReference>
<keyword evidence="13" id="KW-0539">Nucleus</keyword>
<comment type="subcellular location">
    <subcellularLocation>
        <location evidence="2">Chromosome</location>
        <location evidence="2">Telomere</location>
    </subcellularLocation>
    <subcellularLocation>
        <location evidence="1">Nucleus</location>
    </subcellularLocation>
</comment>
<dbReference type="FunFam" id="1.10.10.60:FF:000246">
    <property type="entry name" value="Telomeric repeat-binding factor 2-interacting protein 1"/>
    <property type="match status" value="1"/>
</dbReference>
<dbReference type="GO" id="GO:0004842">
    <property type="term" value="F:ubiquitin-protein transferase activity"/>
    <property type="evidence" value="ECO:0007669"/>
    <property type="project" value="InterPro"/>
</dbReference>
<keyword evidence="10" id="KW-0805">Transcription regulation</keyword>
<keyword evidence="9" id="KW-0779">Telomere</keyword>
<evidence type="ECO:0000256" key="4">
    <source>
        <dbReference type="ARBA" id="ARBA00017805"/>
    </source>
</evidence>
<dbReference type="InterPro" id="IPR001870">
    <property type="entry name" value="B30.2/SPRY"/>
</dbReference>
<gene>
    <name evidence="17" type="ORF">P4O66_006235</name>
</gene>
<sequence>MSVVKGDSSDTSPVLFLNTKGEPMRFYIRPGPTKIQLQPLITRSGGVLCRTQESSAILLADPGETSIAMERARQFYISTQYIHDCVVQNQQLDIENYRFSNLQPALTRATARKHRGQGRMCYSLEDDAAIINFIAKCRHEVKGNRVWQQMERQGITTHSWQSMKDRFLKHLQYKISDKSPVRKPKKIPIEESSSSEHNISQTSPEPHMLKKTPNKALITSSSDSDTTQVTPDVLGLTEGRAADHAPPRSSPRKRNVQQCPGSGKDKPYPPSDVVKETLKGDKPDQECLPEELQDQQDSEQPEISPKRARGDKDATGGNASERPEDQLVTPRKSRQKNPESATCSEKKLGILERAAREFEDSQSDNGSLEDSDSDECQIMAAREMAVRDQQVDIQHPKDGEPHLPAPPKGRGTQGHEDNDPGPSTAAIPITSNVHMFLFDQESQEDLTQLSQEEGLSKDLLEAKQHVVNLMQESEKDLVEVMKALLKASGDVSLALTYLLGGYDRNVHRPIWTRQDDEKLLSCDSSALPQLQEKYGAQGISKRQAFLKAIMNSKGGGTVLSRRNYRLASDTDVPKVTGIVNEKLLSDYLHHVFPACSKHGPASAAYRKPLSFQDLGAHLERLLSVDEPPDDSTGQVEGRLGPSTVVLDHTSGFEGLLFVDDDLLGEGVGDTPDSYAYDGNRVRKWNVTTTNYGKSWAAGDIVSCLIDLDEGTITFCLNGQSLGTAFSNIKTGPGVAYFPAISLSFKESVAFNFGSRPLRYPSLACAVDSASHRVFKHYVVRNVKMSSLWVRSSLTMQPLTYPVEGYLPLQDPPTTDLTKANRLLGYMKTVLCTGIDPQEEKLTEKESASWQLQGEPTVLVTLAHIFNHFAPLMCKVYLVEDVLMNFLLSILEGGGSVDEHPLIQQLLDLFWLLMEDFEASECLKQLMMSLLRAYRFSPIIPDLGFQIHYLRLTTAILPEFTFDVLRSVVFFYIKTPLRVKEAGLEELIPTTWWPTRLDKEGKDEKEQRHESAEERLRRRAYERGCQRLKKRIEDHGTVFKNRLPRVCSCLVLSSCCIFLVLVSLQGEASRYIFLNKFRKFLQENASNRGNPTVLCPPEYMVCFLHRLITAVRSYWHEGKPKIPGSINSEEAYVPPQMFYNGKVDYFDLQRLGGLLSHIKKTLKDDLATKANIIIDPAEIQAASMDDLDEDEESGAGQRLSGAAAVGGALARPSWLSSPTLGRANRFLSTAAVSLMTPRRPLAPPEKVKVRALPVEQRTEEDIEGSHGNDGLLLGRPPEEPDQPITEKSLLEILDGIVMMYNLSVHQQLGKLDMVQLLPGVPLTPSRGFAYWSRAGAISHQMVVVSDDVHEYAVALKDTEEKIARCPRRRSDILEELEKSQRVFSEKLNHLSRRLAWINATIYSKEKMLDVYWLLRVCIRTIEHADAAGSLFAFTPEFYLNVGMNSYSALKNYFSPAHSMEELPGYEDTLTQLAAILAKQFADPRIVGTDIKDSLMQALASYVCYPQSLRAVERIPEEQRVAMMRNLLAPYEQRPWAQTNWILVRLWRGCGFGYRYTRLPHLLKTKPEDANLPSLQKPCPSLLLQKHMAELLTQDKDMAASFLNSVLNQLNWAFSEFIGMIQEIQQAAERPERNFVDTRQLKVCATCFDLSVSLLRVLEMTVTLVPEIFLDWTRPSAELLLRRLAQLLNQVLNRVTAERNLFDRVVNLRLPGLESVDHYPILVAVTGILVRVLVDSDRQGAACDYLVEWERFAGLCPAELQPVILAWSHYTVFFPT</sequence>